<dbReference type="Gene3D" id="3.90.1420.10">
    <property type="entry name" value="Rubisco LSMT, substrate-binding domain"/>
    <property type="match status" value="1"/>
</dbReference>
<dbReference type="AlphaFoldDB" id="A0ABD3AVX4"/>
<accession>A0ABD3AVX4</accession>
<dbReference type="CDD" id="cd10527">
    <property type="entry name" value="SET_LSMT"/>
    <property type="match status" value="1"/>
</dbReference>
<dbReference type="PANTHER" id="PTHR13271:SF103">
    <property type="entry name" value="N-METHYLTRANSFERASE DOMAIN AND SET DOMAIN CONTAINING PROTEIN-RELATED"/>
    <property type="match status" value="1"/>
</dbReference>
<sequence length="555" mass="62797">MEVHQVYRGPNAAETDDEISFVLELSENDPLFDKKKKLLEETCFDQNGSVSLKSSSDPDQLKNVLDIMLKRARIINLNEIELYFGGADVSNLVGFNSPRNELEALHSVVRLVGSSVSSGKHKILNLLQEMHNATVKIIHEVGKEYGEESKVVRECSCEKETSLMQWGKRNGLKTKVEIAYIEGAGRGAIAREDLKIGDIALEIPVSLIISENLVLETDMFPLLEKIEGISSETMLLLWSMKEKHNCNSKFRLYFDTLPAAFNTGLSFGVSAIMALDGTILLEEIVQAKEHLRNQYEQLFPVLCENYPDVFPPELYTWEHFLWACELWYSNSMKIMFSDGKLRTCLIPVAGFLNHSTCPHIAHYGKIDPVTNSVKFPMSRPCNAGEQCFLTYGNFSSSHLLTFYGFLPQQQNPYDVISLDIDVALDEVCDDGVSTSDWNSHMVRGTWFSKNSGIFNYSLPPPLLDHLRRARGPVSRTETRDNLEIELEILDDLRSTFEGMIESLGEEELDDRESSSWDVKLAVDFKDLQRRIVCSIVNSCNAGRELLEYELGRCTE</sequence>
<dbReference type="InterPro" id="IPR050600">
    <property type="entry name" value="SETD3_SETD6_MTase"/>
</dbReference>
<dbReference type="Proteomes" id="UP001630127">
    <property type="component" value="Unassembled WGS sequence"/>
</dbReference>
<proteinExistence type="predicted"/>
<dbReference type="GO" id="GO:0008168">
    <property type="term" value="F:methyltransferase activity"/>
    <property type="evidence" value="ECO:0007669"/>
    <property type="project" value="UniProtKB-KW"/>
</dbReference>
<dbReference type="InterPro" id="IPR046341">
    <property type="entry name" value="SET_dom_sf"/>
</dbReference>
<evidence type="ECO:0000259" key="4">
    <source>
        <dbReference type="PROSITE" id="PS50280"/>
    </source>
</evidence>
<reference evidence="5 6" key="1">
    <citation type="submission" date="2024-11" db="EMBL/GenBank/DDBJ databases">
        <title>A near-complete genome assembly of Cinchona calisaya.</title>
        <authorList>
            <person name="Lian D.C."/>
            <person name="Zhao X.W."/>
            <person name="Wei L."/>
        </authorList>
    </citation>
    <scope>NUCLEOTIDE SEQUENCE [LARGE SCALE GENOMIC DNA]</scope>
    <source>
        <tissue evidence="5">Nenye</tissue>
    </source>
</reference>
<evidence type="ECO:0000256" key="2">
    <source>
        <dbReference type="ARBA" id="ARBA00022679"/>
    </source>
</evidence>
<keyword evidence="6" id="KW-1185">Reference proteome</keyword>
<dbReference type="FunFam" id="3.90.1410.10:FF:000011">
    <property type="entry name" value="Transcription factor, E2F and DP-related"/>
    <property type="match status" value="1"/>
</dbReference>
<protein>
    <recommendedName>
        <fullName evidence="4">SET domain-containing protein</fullName>
    </recommendedName>
</protein>
<dbReference type="EMBL" id="JBJUIK010000002">
    <property type="protein sequence ID" value="KAL3535367.1"/>
    <property type="molecule type" value="Genomic_DNA"/>
</dbReference>
<name>A0ABD3AVX4_9GENT</name>
<keyword evidence="1" id="KW-0489">Methyltransferase</keyword>
<gene>
    <name evidence="5" type="ORF">ACH5RR_003828</name>
</gene>
<dbReference type="PROSITE" id="PS50280">
    <property type="entry name" value="SET"/>
    <property type="match status" value="1"/>
</dbReference>
<dbReference type="InterPro" id="IPR001214">
    <property type="entry name" value="SET_dom"/>
</dbReference>
<evidence type="ECO:0000313" key="6">
    <source>
        <dbReference type="Proteomes" id="UP001630127"/>
    </source>
</evidence>
<evidence type="ECO:0000313" key="5">
    <source>
        <dbReference type="EMBL" id="KAL3535367.1"/>
    </source>
</evidence>
<keyword evidence="2" id="KW-0808">Transferase</keyword>
<dbReference type="SUPFAM" id="SSF82199">
    <property type="entry name" value="SET domain"/>
    <property type="match status" value="1"/>
</dbReference>
<dbReference type="GO" id="GO:0032259">
    <property type="term" value="P:methylation"/>
    <property type="evidence" value="ECO:0007669"/>
    <property type="project" value="UniProtKB-KW"/>
</dbReference>
<evidence type="ECO:0000256" key="1">
    <source>
        <dbReference type="ARBA" id="ARBA00022603"/>
    </source>
</evidence>
<dbReference type="PANTHER" id="PTHR13271">
    <property type="entry name" value="UNCHARACTERIZED PUTATIVE METHYLTRANSFERASE"/>
    <property type="match status" value="1"/>
</dbReference>
<dbReference type="InterPro" id="IPR036464">
    <property type="entry name" value="Rubisco_LSMT_subst-bd_sf"/>
</dbReference>
<keyword evidence="3" id="KW-0949">S-adenosyl-L-methionine</keyword>
<comment type="caution">
    <text evidence="5">The sequence shown here is derived from an EMBL/GenBank/DDBJ whole genome shotgun (WGS) entry which is preliminary data.</text>
</comment>
<organism evidence="5 6">
    <name type="scientific">Cinchona calisaya</name>
    <dbReference type="NCBI Taxonomy" id="153742"/>
    <lineage>
        <taxon>Eukaryota</taxon>
        <taxon>Viridiplantae</taxon>
        <taxon>Streptophyta</taxon>
        <taxon>Embryophyta</taxon>
        <taxon>Tracheophyta</taxon>
        <taxon>Spermatophyta</taxon>
        <taxon>Magnoliopsida</taxon>
        <taxon>eudicotyledons</taxon>
        <taxon>Gunneridae</taxon>
        <taxon>Pentapetalae</taxon>
        <taxon>asterids</taxon>
        <taxon>lamiids</taxon>
        <taxon>Gentianales</taxon>
        <taxon>Rubiaceae</taxon>
        <taxon>Cinchonoideae</taxon>
        <taxon>Cinchoneae</taxon>
        <taxon>Cinchona</taxon>
    </lineage>
</organism>
<dbReference type="Gene3D" id="3.90.1410.10">
    <property type="entry name" value="set domain protein methyltransferase, domain 1"/>
    <property type="match status" value="1"/>
</dbReference>
<feature type="domain" description="SET" evidence="4">
    <location>
        <begin position="174"/>
        <end position="392"/>
    </location>
</feature>
<evidence type="ECO:0000256" key="3">
    <source>
        <dbReference type="ARBA" id="ARBA00022691"/>
    </source>
</evidence>